<name>A0AAD6VDY8_9AGAR</name>
<dbReference type="Pfam" id="PF20149">
    <property type="entry name" value="DUF6532"/>
    <property type="match status" value="1"/>
</dbReference>
<feature type="region of interest" description="Disordered" evidence="1">
    <location>
        <begin position="90"/>
        <end position="317"/>
    </location>
</feature>
<evidence type="ECO:0000259" key="2">
    <source>
        <dbReference type="Pfam" id="PF20149"/>
    </source>
</evidence>
<feature type="compositionally biased region" description="Low complexity" evidence="1">
    <location>
        <begin position="47"/>
        <end position="60"/>
    </location>
</feature>
<evidence type="ECO:0000313" key="4">
    <source>
        <dbReference type="Proteomes" id="UP001219525"/>
    </source>
</evidence>
<organism evidence="3 4">
    <name type="scientific">Mycena pura</name>
    <dbReference type="NCBI Taxonomy" id="153505"/>
    <lineage>
        <taxon>Eukaryota</taxon>
        <taxon>Fungi</taxon>
        <taxon>Dikarya</taxon>
        <taxon>Basidiomycota</taxon>
        <taxon>Agaricomycotina</taxon>
        <taxon>Agaricomycetes</taxon>
        <taxon>Agaricomycetidae</taxon>
        <taxon>Agaricales</taxon>
        <taxon>Marasmiineae</taxon>
        <taxon>Mycenaceae</taxon>
        <taxon>Mycena</taxon>
    </lineage>
</organism>
<evidence type="ECO:0000256" key="1">
    <source>
        <dbReference type="SAM" id="MobiDB-lite"/>
    </source>
</evidence>
<feature type="region of interest" description="Disordered" evidence="1">
    <location>
        <begin position="36"/>
        <end position="73"/>
    </location>
</feature>
<accession>A0AAD6VDY8</accession>
<evidence type="ECO:0000313" key="3">
    <source>
        <dbReference type="EMBL" id="KAJ7210075.1"/>
    </source>
</evidence>
<dbReference type="InterPro" id="IPR045341">
    <property type="entry name" value="DUF6532"/>
</dbReference>
<dbReference type="EMBL" id="JARJCW010000029">
    <property type="protein sequence ID" value="KAJ7210075.1"/>
    <property type="molecule type" value="Genomic_DNA"/>
</dbReference>
<feature type="compositionally biased region" description="Acidic residues" evidence="1">
    <location>
        <begin position="122"/>
        <end position="134"/>
    </location>
</feature>
<keyword evidence="4" id="KW-1185">Reference proteome</keyword>
<dbReference type="AlphaFoldDB" id="A0AAD6VDY8"/>
<feature type="compositionally biased region" description="Polar residues" evidence="1">
    <location>
        <begin position="250"/>
        <end position="265"/>
    </location>
</feature>
<dbReference type="Proteomes" id="UP001219525">
    <property type="component" value="Unassembled WGS sequence"/>
</dbReference>
<feature type="compositionally biased region" description="Basic and acidic residues" evidence="1">
    <location>
        <begin position="112"/>
        <end position="121"/>
    </location>
</feature>
<reference evidence="3" key="1">
    <citation type="submission" date="2023-03" db="EMBL/GenBank/DDBJ databases">
        <title>Massive genome expansion in bonnet fungi (Mycena s.s.) driven by repeated elements and novel gene families across ecological guilds.</title>
        <authorList>
            <consortium name="Lawrence Berkeley National Laboratory"/>
            <person name="Harder C.B."/>
            <person name="Miyauchi S."/>
            <person name="Viragh M."/>
            <person name="Kuo A."/>
            <person name="Thoen E."/>
            <person name="Andreopoulos B."/>
            <person name="Lu D."/>
            <person name="Skrede I."/>
            <person name="Drula E."/>
            <person name="Henrissat B."/>
            <person name="Morin E."/>
            <person name="Kohler A."/>
            <person name="Barry K."/>
            <person name="LaButti K."/>
            <person name="Morin E."/>
            <person name="Salamov A."/>
            <person name="Lipzen A."/>
            <person name="Mereny Z."/>
            <person name="Hegedus B."/>
            <person name="Baldrian P."/>
            <person name="Stursova M."/>
            <person name="Weitz H."/>
            <person name="Taylor A."/>
            <person name="Grigoriev I.V."/>
            <person name="Nagy L.G."/>
            <person name="Martin F."/>
            <person name="Kauserud H."/>
        </authorList>
    </citation>
    <scope>NUCLEOTIDE SEQUENCE</scope>
    <source>
        <strain evidence="3">9144</strain>
    </source>
</reference>
<protein>
    <recommendedName>
        <fullName evidence="2">DUF6532 domain-containing protein</fullName>
    </recommendedName>
</protein>
<feature type="domain" description="DUF6532" evidence="2">
    <location>
        <begin position="328"/>
        <end position="518"/>
    </location>
</feature>
<comment type="caution">
    <text evidence="3">The sequence shown here is derived from an EMBL/GenBank/DDBJ whole genome shotgun (WGS) entry which is preliminary data.</text>
</comment>
<gene>
    <name evidence="3" type="ORF">GGX14DRAFT_565867</name>
</gene>
<feature type="compositionally biased region" description="Basic and acidic residues" evidence="1">
    <location>
        <begin position="193"/>
        <end position="205"/>
    </location>
</feature>
<proteinExistence type="predicted"/>
<sequence length="580" mass="63666">MTVNATRSFKRLSLTGGASLDSPCLAFNPIHMPSSTRTVVTARPRASTSSNSKTSTNGKSAAKGKQPTAAGPALTPSFVAVAVHASRNKENVPLEGSSAHATRGPNQTVKYVDTHENSDNDHDNDEDYQQQEDDLTNHDDVEMEQDDDEQDRRPSGRPRRNAPLTEKAQQLLNDEEEAEQNRERKRAKATARAARDAGKDIEDGRGPILSICAEPEAARGTSGDKNSQPIDIPGPGRVSTRMPERWEAWPTSTPTPRSPVASSSRGRLATIPNSSPLPPSRSQSPVAGDKRPPSPSPLPEEEARTSTRSARPTIGALPEDQRELAAMAIDLLRCDITVNEAFPGSIEEKQIIKKLYKTSLEELELSTKLTPMMYRVIAGRYSHTRGELKNKGRPIVDTGFPFRTGSNPRAIKHNRQLVEDLKEELGFAYKDPVVRKGLYQQPIIQKLINAMYFANRRDEGPSHPEVFNPFPLRGLALILTVIENCIDEWATGTHIDVDFKMKDYEPIYRTHIQALEAFDARGPALGQILARIHDVGRFHSGAAPLTDAVPKPILSAASLDAAMEEYANGVVFSDDEGDDE</sequence>